<keyword evidence="2" id="KW-1185">Reference proteome</keyword>
<dbReference type="Proteomes" id="UP001151088">
    <property type="component" value="Unassembled WGS sequence"/>
</dbReference>
<evidence type="ECO:0000313" key="2">
    <source>
        <dbReference type="Proteomes" id="UP001151088"/>
    </source>
</evidence>
<evidence type="ECO:0000313" key="1">
    <source>
        <dbReference type="EMBL" id="MCS0494804.1"/>
    </source>
</evidence>
<dbReference type="EMBL" id="JANTHZ010000002">
    <property type="protein sequence ID" value="MCS0494804.1"/>
    <property type="molecule type" value="Genomic_DNA"/>
</dbReference>
<sequence length="49" mass="4972">MLAELGQLSAELKVCPEGTQAWVTVGEVPALKGLLAPATPVPPPPPPLS</sequence>
<dbReference type="AlphaFoldDB" id="A0A9X2P9Y9"/>
<accession>A0A9X2P9Y9</accession>
<reference evidence="1" key="1">
    <citation type="submission" date="2022-08" db="EMBL/GenBank/DDBJ databases">
        <authorList>
            <person name="Li F."/>
        </authorList>
    </citation>
    <scope>NUCLEOTIDE SEQUENCE</scope>
    <source>
        <strain evidence="1">MQZ15Z-1</strain>
    </source>
</reference>
<organism evidence="1 2">
    <name type="scientific">Ancylobacter mangrovi</name>
    <dbReference type="NCBI Taxonomy" id="2972472"/>
    <lineage>
        <taxon>Bacteria</taxon>
        <taxon>Pseudomonadati</taxon>
        <taxon>Pseudomonadota</taxon>
        <taxon>Alphaproteobacteria</taxon>
        <taxon>Hyphomicrobiales</taxon>
        <taxon>Xanthobacteraceae</taxon>
        <taxon>Ancylobacter</taxon>
    </lineage>
</organism>
<comment type="caution">
    <text evidence="1">The sequence shown here is derived from an EMBL/GenBank/DDBJ whole genome shotgun (WGS) entry which is preliminary data.</text>
</comment>
<name>A0A9X2P9Y9_9HYPH</name>
<gene>
    <name evidence="1" type="ORF">NVS89_06810</name>
</gene>
<protein>
    <submittedName>
        <fullName evidence="1">Uncharacterized protein</fullName>
    </submittedName>
</protein>
<proteinExistence type="predicted"/>
<dbReference type="RefSeq" id="WP_258731845.1">
    <property type="nucleotide sequence ID" value="NZ_JANTHZ010000002.1"/>
</dbReference>